<comment type="caution">
    <text evidence="1">The sequence shown here is derived from an EMBL/GenBank/DDBJ whole genome shotgun (WGS) entry which is preliminary data.</text>
</comment>
<reference evidence="1" key="1">
    <citation type="submission" date="2020-06" db="EMBL/GenBank/DDBJ databases">
        <title>Draft genome of Bugula neritina, a colonial animal packing powerful symbionts and potential medicines.</title>
        <authorList>
            <person name="Rayko M."/>
        </authorList>
    </citation>
    <scope>NUCLEOTIDE SEQUENCE [LARGE SCALE GENOMIC DNA]</scope>
    <source>
        <strain evidence="1">Kwan_BN1</strain>
    </source>
</reference>
<gene>
    <name evidence="1" type="ORF">EB796_002981</name>
</gene>
<dbReference type="EMBL" id="VXIV02000370">
    <property type="protein sequence ID" value="KAF6038711.1"/>
    <property type="molecule type" value="Genomic_DNA"/>
</dbReference>
<dbReference type="AlphaFoldDB" id="A0A7J7KKW9"/>
<evidence type="ECO:0000313" key="1">
    <source>
        <dbReference type="EMBL" id="KAF6038711.1"/>
    </source>
</evidence>
<proteinExistence type="predicted"/>
<sequence length="110" mass="12334">MCTAHLPKAIDSYCFAKKLKITRFKMKAIGFLFSLFAILAIFSMLTSQTEAASSCFCKAKSYCKQNPCQMIGACGVANRRCVPVYCGCTYYFVNTLTWQPAEDCPRTCDF</sequence>
<protein>
    <submittedName>
        <fullName evidence="1">Uncharacterized protein</fullName>
    </submittedName>
</protein>
<organism evidence="1 2">
    <name type="scientific">Bugula neritina</name>
    <name type="common">Brown bryozoan</name>
    <name type="synonym">Sertularia neritina</name>
    <dbReference type="NCBI Taxonomy" id="10212"/>
    <lineage>
        <taxon>Eukaryota</taxon>
        <taxon>Metazoa</taxon>
        <taxon>Spiralia</taxon>
        <taxon>Lophotrochozoa</taxon>
        <taxon>Bryozoa</taxon>
        <taxon>Gymnolaemata</taxon>
        <taxon>Cheilostomatida</taxon>
        <taxon>Flustrina</taxon>
        <taxon>Buguloidea</taxon>
        <taxon>Bugulidae</taxon>
        <taxon>Bugula</taxon>
    </lineage>
</organism>
<name>A0A7J7KKW9_BUGNE</name>
<dbReference type="Proteomes" id="UP000593567">
    <property type="component" value="Unassembled WGS sequence"/>
</dbReference>
<keyword evidence="2" id="KW-1185">Reference proteome</keyword>
<accession>A0A7J7KKW9</accession>
<evidence type="ECO:0000313" key="2">
    <source>
        <dbReference type="Proteomes" id="UP000593567"/>
    </source>
</evidence>